<keyword evidence="2" id="KW-1185">Reference proteome</keyword>
<evidence type="ECO:0000313" key="2">
    <source>
        <dbReference type="Proteomes" id="UP000321172"/>
    </source>
</evidence>
<name>A0A5B8S3D2_9SPHN</name>
<reference evidence="1 2" key="1">
    <citation type="journal article" date="2013" name="J. Microbiol. Biotechnol.">
        <title>Novosphingobium ginsenosidimutans sp. nov., with the ability to convert ginsenoside.</title>
        <authorList>
            <person name="Kim J.K."/>
            <person name="He D."/>
            <person name="Liu Q.M."/>
            <person name="Park H.Y."/>
            <person name="Jung M.S."/>
            <person name="Yoon M.H."/>
            <person name="Kim S.C."/>
            <person name="Im W.T."/>
        </authorList>
    </citation>
    <scope>NUCLEOTIDE SEQUENCE [LARGE SCALE GENOMIC DNA]</scope>
    <source>
        <strain evidence="1 2">FW-6</strain>
    </source>
</reference>
<evidence type="ECO:0000313" key="1">
    <source>
        <dbReference type="EMBL" id="QEA15257.1"/>
    </source>
</evidence>
<dbReference type="OrthoDB" id="7504422at2"/>
<evidence type="ECO:0008006" key="3">
    <source>
        <dbReference type="Google" id="ProtNLM"/>
    </source>
</evidence>
<organism evidence="1 2">
    <name type="scientific">Novosphingobium ginsenosidimutans</name>
    <dbReference type="NCBI Taxonomy" id="1176536"/>
    <lineage>
        <taxon>Bacteria</taxon>
        <taxon>Pseudomonadati</taxon>
        <taxon>Pseudomonadota</taxon>
        <taxon>Alphaproteobacteria</taxon>
        <taxon>Sphingomonadales</taxon>
        <taxon>Sphingomonadaceae</taxon>
        <taxon>Novosphingobium</taxon>
    </lineage>
</organism>
<dbReference type="EMBL" id="CP042345">
    <property type="protein sequence ID" value="QEA15257.1"/>
    <property type="molecule type" value="Genomic_DNA"/>
</dbReference>
<dbReference type="KEGG" id="ngf:FRF71_03365"/>
<sequence>MAINFARNSGIVEKRRAARAPLGIDATMRERGRTAFDVKVLTFSAFGCQIAGFYPAAADHQAWLKLPGLESQSVTVIWNNGQHIGVEFEYPLHPSVAERYLPAAGSHAAVYAATHPAANDRLMSRREQIMAGIAASDFSPLQRRKQPSGLGMLGKITRMTVRNADHRTEPRYGENLHQGPSKVLIDGDSGSVRNVSASGLRAFMPHVLDREIGEKVPVEFEGFAPIKGRIVWMNQTELGISLPAQTIELFDAV</sequence>
<proteinExistence type="predicted"/>
<protein>
    <recommendedName>
        <fullName evidence="3">PilZ domain-containing protein</fullName>
    </recommendedName>
</protein>
<dbReference type="RefSeq" id="WP_147089237.1">
    <property type="nucleotide sequence ID" value="NZ_BAABJD010000001.1"/>
</dbReference>
<dbReference type="AlphaFoldDB" id="A0A5B8S3D2"/>
<accession>A0A5B8S3D2</accession>
<gene>
    <name evidence="1" type="ORF">FRF71_03365</name>
</gene>
<dbReference type="SUPFAM" id="SSF141371">
    <property type="entry name" value="PilZ domain-like"/>
    <property type="match status" value="1"/>
</dbReference>
<dbReference type="Proteomes" id="UP000321172">
    <property type="component" value="Chromosome"/>
</dbReference>